<dbReference type="KEGG" id="salm:D0Y50_01310"/>
<dbReference type="PANTHER" id="PTHR43885:SF1">
    <property type="entry name" value="SUPERFAMILY HYDROLASE, PUTATIVE (AFU_ORTHOLOGUE AFUA_4G13290)-RELATED"/>
    <property type="match status" value="1"/>
</dbReference>
<protein>
    <submittedName>
        <fullName evidence="1">HAD family hydrolase</fullName>
    </submittedName>
</protein>
<dbReference type="Pfam" id="PF13419">
    <property type="entry name" value="HAD_2"/>
    <property type="match status" value="1"/>
</dbReference>
<gene>
    <name evidence="1" type="ORF">D0Y50_01310</name>
</gene>
<sequence length="169" mass="18814">MGINFSEVDGVIFDLDGTLVASSLDFRAIKTHLQCPLEQDILIHIDSLTDPHQQQLAHQYILDQELADAQQARWLSRGQQLVAEATQHNLPMAIVTRNSIAATQLKISNNQIPISLVITREDAPPKPDPTALLSVANQWQIPASRCLYVGDFIYDQQAAQRAGMQFLMV</sequence>
<dbReference type="InterPro" id="IPR006439">
    <property type="entry name" value="HAD-SF_hydro_IA"/>
</dbReference>
<name>A0A346NHW9_9ALTE</name>
<dbReference type="GO" id="GO:0016787">
    <property type="term" value="F:hydrolase activity"/>
    <property type="evidence" value="ECO:0007669"/>
    <property type="project" value="UniProtKB-KW"/>
</dbReference>
<proteinExistence type="predicted"/>
<dbReference type="SFLD" id="SFLDS00003">
    <property type="entry name" value="Haloacid_Dehalogenase"/>
    <property type="match status" value="1"/>
</dbReference>
<accession>A0A346NHW9</accession>
<dbReference type="AlphaFoldDB" id="A0A346NHW9"/>
<dbReference type="Gene3D" id="3.40.50.1000">
    <property type="entry name" value="HAD superfamily/HAD-like"/>
    <property type="match status" value="1"/>
</dbReference>
<evidence type="ECO:0000313" key="2">
    <source>
        <dbReference type="Proteomes" id="UP000262073"/>
    </source>
</evidence>
<dbReference type="InterPro" id="IPR023214">
    <property type="entry name" value="HAD_sf"/>
</dbReference>
<dbReference type="Proteomes" id="UP000262073">
    <property type="component" value="Chromosome"/>
</dbReference>
<reference evidence="1 2" key="1">
    <citation type="submission" date="2018-08" db="EMBL/GenBank/DDBJ databases">
        <title>Salinimonas sediminis sp. nov., a piezophilic bacterium isolated from a deep-sea sediment sample from the New Britain Trench.</title>
        <authorList>
            <person name="Cao J."/>
        </authorList>
    </citation>
    <scope>NUCLEOTIDE SEQUENCE [LARGE SCALE GENOMIC DNA]</scope>
    <source>
        <strain evidence="1 2">N102</strain>
    </source>
</reference>
<dbReference type="SUPFAM" id="SSF56784">
    <property type="entry name" value="HAD-like"/>
    <property type="match status" value="1"/>
</dbReference>
<organism evidence="1 2">
    <name type="scientific">Salinimonas sediminis</name>
    <dbReference type="NCBI Taxonomy" id="2303538"/>
    <lineage>
        <taxon>Bacteria</taxon>
        <taxon>Pseudomonadati</taxon>
        <taxon>Pseudomonadota</taxon>
        <taxon>Gammaproteobacteria</taxon>
        <taxon>Alteromonadales</taxon>
        <taxon>Alteromonadaceae</taxon>
        <taxon>Alteromonas/Salinimonas group</taxon>
        <taxon>Salinimonas</taxon>
    </lineage>
</organism>
<evidence type="ECO:0000313" key="1">
    <source>
        <dbReference type="EMBL" id="AXR05126.1"/>
    </source>
</evidence>
<dbReference type="PANTHER" id="PTHR43885">
    <property type="entry name" value="HALOACID DEHALOGENASE-LIKE HYDROLASE"/>
    <property type="match status" value="1"/>
</dbReference>
<dbReference type="InterPro" id="IPR036412">
    <property type="entry name" value="HAD-like_sf"/>
</dbReference>
<dbReference type="EMBL" id="CP031769">
    <property type="protein sequence ID" value="AXR05126.1"/>
    <property type="molecule type" value="Genomic_DNA"/>
</dbReference>
<keyword evidence="1" id="KW-0378">Hydrolase</keyword>
<dbReference type="InterPro" id="IPR041492">
    <property type="entry name" value="HAD_2"/>
</dbReference>
<dbReference type="OrthoDB" id="5623813at2"/>
<dbReference type="SFLD" id="SFLDG01129">
    <property type="entry name" value="C1.5:_HAD__Beta-PGM__Phosphata"/>
    <property type="match status" value="1"/>
</dbReference>
<dbReference type="NCBIfam" id="TIGR01549">
    <property type="entry name" value="HAD-SF-IA-v1"/>
    <property type="match status" value="1"/>
</dbReference>
<dbReference type="Gene3D" id="1.10.260.80">
    <property type="match status" value="1"/>
</dbReference>
<dbReference type="NCBIfam" id="TIGR01509">
    <property type="entry name" value="HAD-SF-IA-v3"/>
    <property type="match status" value="1"/>
</dbReference>
<keyword evidence="2" id="KW-1185">Reference proteome</keyword>